<evidence type="ECO:0000313" key="13">
    <source>
        <dbReference type="Proteomes" id="UP000003936"/>
    </source>
</evidence>
<evidence type="ECO:0000256" key="6">
    <source>
        <dbReference type="ARBA" id="ARBA00023134"/>
    </source>
</evidence>
<comment type="similarity">
    <text evidence="1 10">Belongs to the GTP-binding SRP family. SRP54 subfamily.</text>
</comment>
<dbReference type="InterPro" id="IPR042101">
    <property type="entry name" value="SRP54_N_sf"/>
</dbReference>
<reference evidence="12 13" key="1">
    <citation type="journal article" date="2012" name="Mol. Biol. Evol.">
        <title>Genome reduction and co-evolution between the primary and secondary bacterial symbionts of psyllids.</title>
        <authorList>
            <person name="Sloan D.B."/>
            <person name="Moran N.A."/>
        </authorList>
    </citation>
    <scope>NUCLEOTIDE SEQUENCE [LARGE SCALE GENOMIC DNA]</scope>
    <source>
        <strain evidence="12">Ceuc_S</strain>
    </source>
</reference>
<dbReference type="SUPFAM" id="SSF47446">
    <property type="entry name" value="Signal peptide-binding domain"/>
    <property type="match status" value="1"/>
</dbReference>
<evidence type="ECO:0000256" key="3">
    <source>
        <dbReference type="ARBA" id="ARBA00022741"/>
    </source>
</evidence>
<dbReference type="EC" id="3.6.5.4" evidence="10"/>
<dbReference type="InterPro" id="IPR027417">
    <property type="entry name" value="P-loop_NTPase"/>
</dbReference>
<dbReference type="SUPFAM" id="SSF52540">
    <property type="entry name" value="P-loop containing nucleoside triphosphate hydrolases"/>
    <property type="match status" value="1"/>
</dbReference>
<dbReference type="FunFam" id="3.40.50.300:FF:000022">
    <property type="entry name" value="Signal recognition particle 54 kDa subunit"/>
    <property type="match status" value="1"/>
</dbReference>
<keyword evidence="2 10" id="KW-0963">Cytoplasm</keyword>
<dbReference type="PANTHER" id="PTHR11564">
    <property type="entry name" value="SIGNAL RECOGNITION PARTICLE 54K PROTEIN SRP54"/>
    <property type="match status" value="1"/>
</dbReference>
<organism evidence="12 13">
    <name type="scientific">secondary endosymbiont of Ctenarytaina eucalypti</name>
    <dbReference type="NCBI Taxonomy" id="1199245"/>
    <lineage>
        <taxon>Bacteria</taxon>
        <taxon>Pseudomonadati</taxon>
        <taxon>Pseudomonadota</taxon>
        <taxon>Gammaproteobacteria</taxon>
        <taxon>Enterobacterales</taxon>
        <taxon>Enterobacteriaceae</taxon>
        <taxon>aphid secondary symbionts</taxon>
    </lineage>
</organism>
<dbReference type="HOGENOM" id="CLU_009301_6_0_6"/>
<keyword evidence="3 10" id="KW-0547">Nucleotide-binding</keyword>
<evidence type="ECO:0000256" key="7">
    <source>
        <dbReference type="ARBA" id="ARBA00023135"/>
    </source>
</evidence>
<dbReference type="InterPro" id="IPR004780">
    <property type="entry name" value="SRP"/>
</dbReference>
<keyword evidence="5 10" id="KW-0694">RNA-binding</keyword>
<keyword evidence="13" id="KW-1185">Reference proteome</keyword>
<dbReference type="InterPro" id="IPR003593">
    <property type="entry name" value="AAA+_ATPase"/>
</dbReference>
<evidence type="ECO:0000256" key="9">
    <source>
        <dbReference type="ARBA" id="ARBA00048027"/>
    </source>
</evidence>
<dbReference type="AlphaFoldDB" id="J3Z4M4"/>
<feature type="binding site" evidence="10">
    <location>
        <begin position="248"/>
        <end position="251"/>
    </location>
    <ligand>
        <name>GTP</name>
        <dbReference type="ChEBI" id="CHEBI:37565"/>
    </ligand>
</feature>
<keyword evidence="6 10" id="KW-0342">GTP-binding</keyword>
<evidence type="ECO:0000259" key="11">
    <source>
        <dbReference type="PROSITE" id="PS00300"/>
    </source>
</evidence>
<evidence type="ECO:0000256" key="1">
    <source>
        <dbReference type="ARBA" id="ARBA00005450"/>
    </source>
</evidence>
<evidence type="ECO:0000256" key="10">
    <source>
        <dbReference type="HAMAP-Rule" id="MF_00306"/>
    </source>
</evidence>
<dbReference type="GO" id="GO:0003924">
    <property type="term" value="F:GTPase activity"/>
    <property type="evidence" value="ECO:0007669"/>
    <property type="project" value="UniProtKB-UniRule"/>
</dbReference>
<dbReference type="InterPro" id="IPR022941">
    <property type="entry name" value="SRP54"/>
</dbReference>
<dbReference type="Gene3D" id="1.20.120.140">
    <property type="entry name" value="Signal recognition particle SRP54, nucleotide-binding domain"/>
    <property type="match status" value="1"/>
</dbReference>
<name>J3Z4M4_9ENTR</name>
<evidence type="ECO:0000256" key="8">
    <source>
        <dbReference type="ARBA" id="ARBA00023274"/>
    </source>
</evidence>
<evidence type="ECO:0000256" key="4">
    <source>
        <dbReference type="ARBA" id="ARBA00022801"/>
    </source>
</evidence>
<dbReference type="InterPro" id="IPR000897">
    <property type="entry name" value="SRP54_GTPase_dom"/>
</dbReference>
<dbReference type="CDD" id="cd18539">
    <property type="entry name" value="SRP_G"/>
    <property type="match status" value="1"/>
</dbReference>
<dbReference type="FunFam" id="1.10.260.30:FF:000001">
    <property type="entry name" value="Signal recognition particle protein"/>
    <property type="match status" value="1"/>
</dbReference>
<gene>
    <name evidence="10" type="primary">ffh</name>
    <name evidence="12" type="ORF">A359_08830</name>
</gene>
<dbReference type="SMART" id="SM00962">
    <property type="entry name" value="SRP54"/>
    <property type="match status" value="1"/>
</dbReference>
<dbReference type="InterPro" id="IPR013822">
    <property type="entry name" value="Signal_recog_particl_SRP54_hlx"/>
</dbReference>
<evidence type="ECO:0000313" key="12">
    <source>
        <dbReference type="EMBL" id="AFP85249.1"/>
    </source>
</evidence>
<feature type="binding site" evidence="10">
    <location>
        <begin position="107"/>
        <end position="114"/>
    </location>
    <ligand>
        <name>GTP</name>
        <dbReference type="ChEBI" id="CHEBI:37565"/>
    </ligand>
</feature>
<keyword evidence="8 10" id="KW-0687">Ribonucleoprotein</keyword>
<dbReference type="EMBL" id="CP003546">
    <property type="protein sequence ID" value="AFP85249.1"/>
    <property type="molecule type" value="Genomic_DNA"/>
</dbReference>
<comment type="domain">
    <text evidence="10">Composed of three domains: the N-terminal N domain, which is responsible for interactions with the ribosome, the central G domain, which binds GTP, and the C-terminal M domain, which binds the RNA and the signal sequence of the RNC.</text>
</comment>
<dbReference type="SMART" id="SM00963">
    <property type="entry name" value="SRP54_N"/>
    <property type="match status" value="1"/>
</dbReference>
<dbReference type="Gene3D" id="3.40.50.300">
    <property type="entry name" value="P-loop containing nucleotide triphosphate hydrolases"/>
    <property type="match status" value="1"/>
</dbReference>
<comment type="function">
    <text evidence="10">Involved in targeting and insertion of nascent membrane proteins into the cytoplasmic membrane. Binds to the hydrophobic signal sequence of the ribosome-nascent chain (RNC) as it emerges from the ribosomes. The SRP-RNC complex is then targeted to the cytoplasmic membrane where it interacts with the SRP receptor FtsY. Interaction with FtsY leads to the transfer of the RNC complex to the Sec translocase for insertion into the membrane, the hydrolysis of GTP by both Ffh and FtsY, and the dissociation of the SRP-FtsY complex into the individual components.</text>
</comment>
<dbReference type="InterPro" id="IPR036891">
    <property type="entry name" value="Signal_recog_part_SRP54_M_sf"/>
</dbReference>
<dbReference type="PANTHER" id="PTHR11564:SF5">
    <property type="entry name" value="SIGNAL RECOGNITION PARTICLE SUBUNIT SRP54"/>
    <property type="match status" value="1"/>
</dbReference>
<dbReference type="Pfam" id="PF02881">
    <property type="entry name" value="SRP54_N"/>
    <property type="match status" value="1"/>
</dbReference>
<dbReference type="HAMAP" id="MF_00306">
    <property type="entry name" value="SRP54"/>
    <property type="match status" value="1"/>
</dbReference>
<proteinExistence type="inferred from homology"/>
<dbReference type="Pfam" id="PF00448">
    <property type="entry name" value="SRP54"/>
    <property type="match status" value="1"/>
</dbReference>
<evidence type="ECO:0000256" key="5">
    <source>
        <dbReference type="ARBA" id="ARBA00022884"/>
    </source>
</evidence>
<dbReference type="GO" id="GO:0048500">
    <property type="term" value="C:signal recognition particle"/>
    <property type="evidence" value="ECO:0007669"/>
    <property type="project" value="UniProtKB-UniRule"/>
</dbReference>
<dbReference type="PATRIC" id="fig|1199245.3.peg.1018"/>
<dbReference type="PROSITE" id="PS00300">
    <property type="entry name" value="SRP54"/>
    <property type="match status" value="1"/>
</dbReference>
<dbReference type="RefSeq" id="WP_014888546.1">
    <property type="nucleotide sequence ID" value="NC_018419.1"/>
</dbReference>
<dbReference type="GO" id="GO:0008312">
    <property type="term" value="F:7S RNA binding"/>
    <property type="evidence" value="ECO:0007669"/>
    <property type="project" value="InterPro"/>
</dbReference>
<accession>J3Z4M4</accession>
<keyword evidence="7 10" id="KW-0733">Signal recognition particle</keyword>
<dbReference type="Pfam" id="PF02978">
    <property type="entry name" value="SRP_SPB"/>
    <property type="match status" value="1"/>
</dbReference>
<dbReference type="NCBIfam" id="TIGR00959">
    <property type="entry name" value="ffh"/>
    <property type="match status" value="1"/>
</dbReference>
<dbReference type="GO" id="GO:0005525">
    <property type="term" value="F:GTP binding"/>
    <property type="evidence" value="ECO:0007669"/>
    <property type="project" value="UniProtKB-UniRule"/>
</dbReference>
<dbReference type="Gene3D" id="1.10.260.30">
    <property type="entry name" value="Signal recognition particle, SRP54 subunit, M-domain"/>
    <property type="match status" value="1"/>
</dbReference>
<comment type="subunit">
    <text evidence="10">Part of the signal recognition particle protein translocation system, which is composed of SRP and FtsY. SRP is a ribonucleoprotein composed of Ffh and a 4.5S RNA molecule.</text>
</comment>
<dbReference type="OrthoDB" id="9804720at2"/>
<dbReference type="InterPro" id="IPR004125">
    <property type="entry name" value="Signal_recog_particle_SRP54_M"/>
</dbReference>
<sequence length="453" mass="49530">MFDNLSDKLSRTFRNISGRGRLTESNIQDTLREVRRALLEADVALSVVRDFISGVKECALGMEVNKNLTPGQTFIKIVRAELVRVMGDEKSALNLSDEPPAVLLIAGAQGTGKTTSTGKLGKYLREKQKKKVLLVSADIYRPAAIKQLAILADTVGVDFYPSDVTQTPINIVTRALNHAKINFYDALLVDTAGCLHVDEKMMAEIIAIHTAIRPAETLFVVDAMTGQDAAHTAKSFDQALPLTGVILTKVDGDARGGAALSMRHLTGKPIKFIGTGENTDALEEFYPARLARRILGMSDVLSFIEDIERKVGVITPKKLSSTFNTDDVFDLNDFLSQIKQMRKMGGISSMISKLPGGSRLPDNVKSQMNDQALVNMESIINSMTAKERAAPNIIKASRKRRIAGGSGMQVQDVNRLLTQFNDMQRMINKLKKGGVAKMIRTMKGIIPPGFSSH</sequence>
<protein>
    <recommendedName>
        <fullName evidence="10">Signal recognition particle protein</fullName>
        <ecNumber evidence="10">3.6.5.4</ecNumber>
    </recommendedName>
    <alternativeName>
        <fullName evidence="10">Fifty-four homolog</fullName>
    </alternativeName>
</protein>
<dbReference type="Proteomes" id="UP000003936">
    <property type="component" value="Chromosome"/>
</dbReference>
<comment type="subcellular location">
    <subcellularLocation>
        <location evidence="10">Cytoplasm</location>
    </subcellularLocation>
    <text evidence="10">The SRP-RNC complex is targeted to the cytoplasmic membrane.</text>
</comment>
<dbReference type="GO" id="GO:0006614">
    <property type="term" value="P:SRP-dependent cotranslational protein targeting to membrane"/>
    <property type="evidence" value="ECO:0007669"/>
    <property type="project" value="InterPro"/>
</dbReference>
<keyword evidence="4 10" id="KW-0378">Hydrolase</keyword>
<comment type="catalytic activity">
    <reaction evidence="9 10">
        <text>GTP + H2O = GDP + phosphate + H(+)</text>
        <dbReference type="Rhea" id="RHEA:19669"/>
        <dbReference type="ChEBI" id="CHEBI:15377"/>
        <dbReference type="ChEBI" id="CHEBI:15378"/>
        <dbReference type="ChEBI" id="CHEBI:37565"/>
        <dbReference type="ChEBI" id="CHEBI:43474"/>
        <dbReference type="ChEBI" id="CHEBI:58189"/>
        <dbReference type="EC" id="3.6.5.4"/>
    </reaction>
</comment>
<dbReference type="KEGG" id="sect:A359_08830"/>
<dbReference type="SMART" id="SM00382">
    <property type="entry name" value="AAA"/>
    <property type="match status" value="1"/>
</dbReference>
<evidence type="ECO:0000256" key="2">
    <source>
        <dbReference type="ARBA" id="ARBA00022490"/>
    </source>
</evidence>
<dbReference type="STRING" id="1199245.A359_08830"/>
<comment type="caution">
    <text evidence="10">Lacks conserved residue(s) required for the propagation of feature annotation.</text>
</comment>
<feature type="domain" description="SRP54-type proteins GTP-binding" evidence="11">
    <location>
        <begin position="269"/>
        <end position="282"/>
    </location>
</feature>